<dbReference type="GO" id="GO:0005886">
    <property type="term" value="C:plasma membrane"/>
    <property type="evidence" value="ECO:0007669"/>
    <property type="project" value="UniProtKB-SubCell"/>
</dbReference>
<organism evidence="10 11">
    <name type="scientific">Paenirhodobacter populi</name>
    <dbReference type="NCBI Taxonomy" id="2306993"/>
    <lineage>
        <taxon>Bacteria</taxon>
        <taxon>Pseudomonadati</taxon>
        <taxon>Pseudomonadota</taxon>
        <taxon>Alphaproteobacteria</taxon>
        <taxon>Rhodobacterales</taxon>
        <taxon>Rhodobacter group</taxon>
        <taxon>Paenirhodobacter</taxon>
    </lineage>
</organism>
<dbReference type="PROSITE" id="PS50928">
    <property type="entry name" value="ABC_TM1"/>
    <property type="match status" value="1"/>
</dbReference>
<keyword evidence="7 8" id="KW-0472">Membrane</keyword>
<name>A0A443J4Y8_9RHOB</name>
<keyword evidence="3 8" id="KW-0813">Transport</keyword>
<reference evidence="10 11" key="2">
    <citation type="submission" date="2019-01" db="EMBL/GenBank/DDBJ databases">
        <authorList>
            <person name="Li Y."/>
        </authorList>
    </citation>
    <scope>NUCLEOTIDE SEQUENCE [LARGE SCALE GENOMIC DNA]</scope>
    <source>
        <strain evidence="10 11">2D-5</strain>
    </source>
</reference>
<gene>
    <name evidence="10" type="ORF">D2T33_00455</name>
</gene>
<keyword evidence="4" id="KW-1003">Cell membrane</keyword>
<evidence type="ECO:0000256" key="6">
    <source>
        <dbReference type="ARBA" id="ARBA00022989"/>
    </source>
</evidence>
<evidence type="ECO:0000256" key="2">
    <source>
        <dbReference type="ARBA" id="ARBA00007069"/>
    </source>
</evidence>
<dbReference type="PANTHER" id="PTHR42929:SF1">
    <property type="entry name" value="INNER MEMBRANE ABC TRANSPORTER PERMEASE PROTEIN YDCU-RELATED"/>
    <property type="match status" value="1"/>
</dbReference>
<dbReference type="InterPro" id="IPR000515">
    <property type="entry name" value="MetI-like"/>
</dbReference>
<comment type="similarity">
    <text evidence="2">Belongs to the binding-protein-dependent transport system permease family. CysTW subfamily.</text>
</comment>
<accession>A0A443J4Y8</accession>
<evidence type="ECO:0000259" key="9">
    <source>
        <dbReference type="PROSITE" id="PS50928"/>
    </source>
</evidence>
<reference evidence="10 11" key="1">
    <citation type="submission" date="2019-01" db="EMBL/GenBank/DDBJ databases">
        <title>Sinorhodobacter populi sp. nov. isolated from the symptomatic bark tissue of Populus euramericana canker.</title>
        <authorList>
            <person name="Xu G."/>
        </authorList>
    </citation>
    <scope>NUCLEOTIDE SEQUENCE [LARGE SCALE GENOMIC DNA]</scope>
    <source>
        <strain evidence="10 11">2D-5</strain>
    </source>
</reference>
<proteinExistence type="inferred from homology"/>
<keyword evidence="11" id="KW-1185">Reference proteome</keyword>
<dbReference type="RefSeq" id="WP_128268438.1">
    <property type="nucleotide sequence ID" value="NZ_SAUW01000001.1"/>
</dbReference>
<keyword evidence="6 8" id="KW-1133">Transmembrane helix</keyword>
<evidence type="ECO:0000256" key="8">
    <source>
        <dbReference type="RuleBase" id="RU363032"/>
    </source>
</evidence>
<feature type="transmembrane region" description="Helical" evidence="8">
    <location>
        <begin position="263"/>
        <end position="282"/>
    </location>
</feature>
<dbReference type="Gene3D" id="1.10.3720.10">
    <property type="entry name" value="MetI-like"/>
    <property type="match status" value="1"/>
</dbReference>
<dbReference type="Pfam" id="PF00528">
    <property type="entry name" value="BPD_transp_1"/>
    <property type="match status" value="1"/>
</dbReference>
<evidence type="ECO:0000256" key="3">
    <source>
        <dbReference type="ARBA" id="ARBA00022448"/>
    </source>
</evidence>
<comment type="caution">
    <text evidence="10">The sequence shown here is derived from an EMBL/GenBank/DDBJ whole genome shotgun (WGS) entry which is preliminary data.</text>
</comment>
<feature type="domain" description="ABC transmembrane type-1" evidence="9">
    <location>
        <begin position="76"/>
        <end position="282"/>
    </location>
</feature>
<sequence length="293" mass="32135">MTHRQRVQLFLLLTPVTVFLGVFFLIPLGTIAVYSFLTPGLYGGVEWSFYHWNYGRIFGWADGITEVFEPVYLHILLRSLGLAAATVAICLVLCYPVAFWVAGLAPRWRMLFLFLITLPFFASLIVRLYAWLLLLKPSGLLNTVLMGLGAITEPLDILYTPVAVILGMVYIFLPFMFLPLFASIDTLDRSLIEASGDLGARPVQTLLKVVLPMTVPGIVAGGVIVFIPAVGNFIVPDVLGGAKGLMTGNLIEQQFLSSRNWPFGSALAMVIMALVLGVLLVFSNRARRAGGRI</sequence>
<evidence type="ECO:0000313" key="10">
    <source>
        <dbReference type="EMBL" id="RWR15383.1"/>
    </source>
</evidence>
<dbReference type="InterPro" id="IPR035906">
    <property type="entry name" value="MetI-like_sf"/>
</dbReference>
<feature type="transmembrane region" description="Helical" evidence="8">
    <location>
        <begin position="12"/>
        <end position="37"/>
    </location>
</feature>
<dbReference type="GO" id="GO:0055085">
    <property type="term" value="P:transmembrane transport"/>
    <property type="evidence" value="ECO:0007669"/>
    <property type="project" value="InterPro"/>
</dbReference>
<evidence type="ECO:0000256" key="1">
    <source>
        <dbReference type="ARBA" id="ARBA00004651"/>
    </source>
</evidence>
<dbReference type="AlphaFoldDB" id="A0A443J4Y8"/>
<feature type="transmembrane region" description="Helical" evidence="8">
    <location>
        <begin position="111"/>
        <end position="132"/>
    </location>
</feature>
<evidence type="ECO:0000256" key="4">
    <source>
        <dbReference type="ARBA" id="ARBA00022475"/>
    </source>
</evidence>
<feature type="transmembrane region" description="Helical" evidence="8">
    <location>
        <begin position="80"/>
        <end position="104"/>
    </location>
</feature>
<evidence type="ECO:0000313" key="11">
    <source>
        <dbReference type="Proteomes" id="UP000285710"/>
    </source>
</evidence>
<dbReference type="SUPFAM" id="SSF161098">
    <property type="entry name" value="MetI-like"/>
    <property type="match status" value="1"/>
</dbReference>
<dbReference type="EMBL" id="SAUW01000001">
    <property type="protein sequence ID" value="RWR15383.1"/>
    <property type="molecule type" value="Genomic_DNA"/>
</dbReference>
<comment type="subcellular location">
    <subcellularLocation>
        <location evidence="1 8">Cell membrane</location>
        <topology evidence="1 8">Multi-pass membrane protein</topology>
    </subcellularLocation>
</comment>
<feature type="transmembrane region" description="Helical" evidence="8">
    <location>
        <begin position="205"/>
        <end position="230"/>
    </location>
</feature>
<feature type="transmembrane region" description="Helical" evidence="8">
    <location>
        <begin position="162"/>
        <end position="184"/>
    </location>
</feature>
<dbReference type="PANTHER" id="PTHR42929">
    <property type="entry name" value="INNER MEMBRANE ABC TRANSPORTER PERMEASE PROTEIN YDCU-RELATED-RELATED"/>
    <property type="match status" value="1"/>
</dbReference>
<dbReference type="CDD" id="cd06261">
    <property type="entry name" value="TM_PBP2"/>
    <property type="match status" value="1"/>
</dbReference>
<evidence type="ECO:0000256" key="5">
    <source>
        <dbReference type="ARBA" id="ARBA00022692"/>
    </source>
</evidence>
<evidence type="ECO:0000256" key="7">
    <source>
        <dbReference type="ARBA" id="ARBA00023136"/>
    </source>
</evidence>
<keyword evidence="5 8" id="KW-0812">Transmembrane</keyword>
<protein>
    <submittedName>
        <fullName evidence="10">ABC transporter permease</fullName>
    </submittedName>
</protein>
<dbReference type="Proteomes" id="UP000285710">
    <property type="component" value="Unassembled WGS sequence"/>
</dbReference>